<keyword evidence="4 7" id="KW-0689">Ribosomal protein</keyword>
<protein>
    <recommendedName>
        <fullName evidence="6 7">Large ribosomal subunit protein bL20</fullName>
    </recommendedName>
</protein>
<keyword evidence="11" id="KW-1185">Reference proteome</keyword>
<dbReference type="SUPFAM" id="SSF74731">
    <property type="entry name" value="Ribosomal protein L20"/>
    <property type="match status" value="1"/>
</dbReference>
<dbReference type="GO" id="GO:0006412">
    <property type="term" value="P:translation"/>
    <property type="evidence" value="ECO:0007669"/>
    <property type="project" value="InterPro"/>
</dbReference>
<name>A0A518K3N1_9BACT</name>
<dbReference type="AlphaFoldDB" id="A0A518K3N1"/>
<dbReference type="GO" id="GO:0000027">
    <property type="term" value="P:ribosomal large subunit assembly"/>
    <property type="evidence" value="ECO:0007669"/>
    <property type="project" value="UniProtKB-UniRule"/>
</dbReference>
<dbReference type="FunFam" id="1.10.1900.20:FF:000001">
    <property type="entry name" value="50S ribosomal protein L20"/>
    <property type="match status" value="1"/>
</dbReference>
<dbReference type="PRINTS" id="PR00062">
    <property type="entry name" value="RIBOSOMALL20"/>
</dbReference>
<dbReference type="Gene3D" id="6.10.160.10">
    <property type="match status" value="1"/>
</dbReference>
<evidence type="ECO:0000256" key="3">
    <source>
        <dbReference type="ARBA" id="ARBA00022884"/>
    </source>
</evidence>
<dbReference type="InterPro" id="IPR005813">
    <property type="entry name" value="Ribosomal_bL20"/>
</dbReference>
<dbReference type="Proteomes" id="UP000316426">
    <property type="component" value="Chromosome"/>
</dbReference>
<evidence type="ECO:0000313" key="10">
    <source>
        <dbReference type="EMBL" id="QDV72404.1"/>
    </source>
</evidence>
<comment type="function">
    <text evidence="7 8">Binds directly to 23S ribosomal RNA and is necessary for the in vitro assembly process of the 50S ribosomal subunit. It is not involved in the protein synthesizing functions of that subunit.</text>
</comment>
<evidence type="ECO:0000256" key="5">
    <source>
        <dbReference type="ARBA" id="ARBA00023274"/>
    </source>
</evidence>
<dbReference type="NCBIfam" id="TIGR01032">
    <property type="entry name" value="rplT_bact"/>
    <property type="match status" value="1"/>
</dbReference>
<evidence type="ECO:0000256" key="1">
    <source>
        <dbReference type="ARBA" id="ARBA00007698"/>
    </source>
</evidence>
<dbReference type="InterPro" id="IPR035566">
    <property type="entry name" value="Ribosomal_protein_bL20_C"/>
</dbReference>
<evidence type="ECO:0000256" key="9">
    <source>
        <dbReference type="SAM" id="MobiDB-lite"/>
    </source>
</evidence>
<evidence type="ECO:0000313" key="11">
    <source>
        <dbReference type="Proteomes" id="UP000316426"/>
    </source>
</evidence>
<dbReference type="HAMAP" id="MF_00382">
    <property type="entry name" value="Ribosomal_bL20"/>
    <property type="match status" value="1"/>
</dbReference>
<proteinExistence type="inferred from homology"/>
<dbReference type="CDD" id="cd07026">
    <property type="entry name" value="Ribosomal_L20"/>
    <property type="match status" value="1"/>
</dbReference>
<dbReference type="EMBL" id="CP036349">
    <property type="protein sequence ID" value="QDV72404.1"/>
    <property type="molecule type" value="Genomic_DNA"/>
</dbReference>
<keyword evidence="2 7" id="KW-0699">rRNA-binding</keyword>
<dbReference type="KEGG" id="bmei:Spa11_05790"/>
<accession>A0A518K3N1</accession>
<dbReference type="GO" id="GO:0003735">
    <property type="term" value="F:structural constituent of ribosome"/>
    <property type="evidence" value="ECO:0007669"/>
    <property type="project" value="InterPro"/>
</dbReference>
<dbReference type="GO" id="GO:0019843">
    <property type="term" value="F:rRNA binding"/>
    <property type="evidence" value="ECO:0007669"/>
    <property type="project" value="UniProtKB-UniRule"/>
</dbReference>
<dbReference type="GO" id="GO:0005840">
    <property type="term" value="C:ribosome"/>
    <property type="evidence" value="ECO:0007669"/>
    <property type="project" value="UniProtKB-KW"/>
</dbReference>
<dbReference type="PANTHER" id="PTHR10986">
    <property type="entry name" value="39S RIBOSOMAL PROTEIN L20"/>
    <property type="match status" value="1"/>
</dbReference>
<reference evidence="10 11" key="1">
    <citation type="submission" date="2019-02" db="EMBL/GenBank/DDBJ databases">
        <title>Deep-cultivation of Planctomycetes and their phenomic and genomic characterization uncovers novel biology.</title>
        <authorList>
            <person name="Wiegand S."/>
            <person name="Jogler M."/>
            <person name="Boedeker C."/>
            <person name="Pinto D."/>
            <person name="Vollmers J."/>
            <person name="Rivas-Marin E."/>
            <person name="Kohn T."/>
            <person name="Peeters S.H."/>
            <person name="Heuer A."/>
            <person name="Rast P."/>
            <person name="Oberbeckmann S."/>
            <person name="Bunk B."/>
            <person name="Jeske O."/>
            <person name="Meyerdierks A."/>
            <person name="Storesund J.E."/>
            <person name="Kallscheuer N."/>
            <person name="Luecker S."/>
            <person name="Lage O.M."/>
            <person name="Pohl T."/>
            <person name="Merkel B.J."/>
            <person name="Hornburger P."/>
            <person name="Mueller R.-W."/>
            <person name="Bruemmer F."/>
            <person name="Labrenz M."/>
            <person name="Spormann A.M."/>
            <person name="Op den Camp H."/>
            <person name="Overmann J."/>
            <person name="Amann R."/>
            <person name="Jetten M.S.M."/>
            <person name="Mascher T."/>
            <person name="Medema M.H."/>
            <person name="Devos D.P."/>
            <person name="Kaster A.-K."/>
            <person name="Ovreas L."/>
            <person name="Rohde M."/>
            <person name="Galperin M.Y."/>
            <person name="Jogler C."/>
        </authorList>
    </citation>
    <scope>NUCLEOTIDE SEQUENCE [LARGE SCALE GENOMIC DNA]</scope>
    <source>
        <strain evidence="10 11">Spa11</strain>
    </source>
</reference>
<gene>
    <name evidence="7 10" type="primary">rplT</name>
    <name evidence="10" type="ORF">Spa11_05790</name>
</gene>
<keyword evidence="3 7" id="KW-0694">RNA-binding</keyword>
<evidence type="ECO:0000256" key="2">
    <source>
        <dbReference type="ARBA" id="ARBA00022730"/>
    </source>
</evidence>
<organism evidence="10 11">
    <name type="scientific">Botrimarina mediterranea</name>
    <dbReference type="NCBI Taxonomy" id="2528022"/>
    <lineage>
        <taxon>Bacteria</taxon>
        <taxon>Pseudomonadati</taxon>
        <taxon>Planctomycetota</taxon>
        <taxon>Planctomycetia</taxon>
        <taxon>Pirellulales</taxon>
        <taxon>Lacipirellulaceae</taxon>
        <taxon>Botrimarina</taxon>
    </lineage>
</organism>
<evidence type="ECO:0000256" key="7">
    <source>
        <dbReference type="HAMAP-Rule" id="MF_00382"/>
    </source>
</evidence>
<sequence length="139" mass="15832">MRTTNAPARHKRKKRIFKAAKGNVGARGNCLRTASETVVRSGAYSYRDRKVRAREFRRLWITRLNAACRMRGRRYSEFIAALHEVGIGLDRKSLSEMAINDAAAFDVVFAQCETVMKKKDDDRKAREAKEKQAREAAAV</sequence>
<dbReference type="RefSeq" id="WP_145107118.1">
    <property type="nucleotide sequence ID" value="NZ_CP036349.1"/>
</dbReference>
<evidence type="ECO:0000256" key="4">
    <source>
        <dbReference type="ARBA" id="ARBA00022980"/>
    </source>
</evidence>
<evidence type="ECO:0000256" key="8">
    <source>
        <dbReference type="RuleBase" id="RU000560"/>
    </source>
</evidence>
<keyword evidence="5 7" id="KW-0687">Ribonucleoprotein</keyword>
<dbReference type="Gene3D" id="1.10.1900.20">
    <property type="entry name" value="Ribosomal protein L20"/>
    <property type="match status" value="1"/>
</dbReference>
<dbReference type="Pfam" id="PF00453">
    <property type="entry name" value="Ribosomal_L20"/>
    <property type="match status" value="1"/>
</dbReference>
<comment type="similarity">
    <text evidence="1 7 8">Belongs to the bacterial ribosomal protein bL20 family.</text>
</comment>
<feature type="region of interest" description="Disordered" evidence="9">
    <location>
        <begin position="119"/>
        <end position="139"/>
    </location>
</feature>
<dbReference type="GO" id="GO:1990904">
    <property type="term" value="C:ribonucleoprotein complex"/>
    <property type="evidence" value="ECO:0007669"/>
    <property type="project" value="UniProtKB-KW"/>
</dbReference>
<evidence type="ECO:0000256" key="6">
    <source>
        <dbReference type="ARBA" id="ARBA00035172"/>
    </source>
</evidence>